<evidence type="ECO:0000256" key="1">
    <source>
        <dbReference type="SAM" id="MobiDB-lite"/>
    </source>
</evidence>
<evidence type="ECO:0000313" key="3">
    <source>
        <dbReference type="Proteomes" id="UP001596435"/>
    </source>
</evidence>
<reference evidence="3" key="1">
    <citation type="journal article" date="2019" name="Int. J. Syst. Evol. Microbiol.">
        <title>The Global Catalogue of Microorganisms (GCM) 10K type strain sequencing project: providing services to taxonomists for standard genome sequencing and annotation.</title>
        <authorList>
            <consortium name="The Broad Institute Genomics Platform"/>
            <consortium name="The Broad Institute Genome Sequencing Center for Infectious Disease"/>
            <person name="Wu L."/>
            <person name="Ma J."/>
        </authorList>
    </citation>
    <scope>NUCLEOTIDE SEQUENCE [LARGE SCALE GENOMIC DNA]</scope>
    <source>
        <strain evidence="3">CGMCC 1.12859</strain>
    </source>
</reference>
<comment type="caution">
    <text evidence="2">The sequence shown here is derived from an EMBL/GenBank/DDBJ whole genome shotgun (WGS) entry which is preliminary data.</text>
</comment>
<dbReference type="EMBL" id="JBHTAJ010000045">
    <property type="protein sequence ID" value="MFC7182367.1"/>
    <property type="molecule type" value="Genomic_DNA"/>
</dbReference>
<evidence type="ECO:0008006" key="4">
    <source>
        <dbReference type="Google" id="ProtNLM"/>
    </source>
</evidence>
<keyword evidence="3" id="KW-1185">Reference proteome</keyword>
<evidence type="ECO:0000313" key="2">
    <source>
        <dbReference type="EMBL" id="MFC7182367.1"/>
    </source>
</evidence>
<protein>
    <recommendedName>
        <fullName evidence="4">TetR family transcriptional regulator</fullName>
    </recommendedName>
</protein>
<feature type="region of interest" description="Disordered" evidence="1">
    <location>
        <begin position="1"/>
        <end position="22"/>
    </location>
</feature>
<dbReference type="RefSeq" id="WP_345708558.1">
    <property type="nucleotide sequence ID" value="NZ_BAABKV010000001.1"/>
</dbReference>
<feature type="compositionally biased region" description="Pro residues" evidence="1">
    <location>
        <begin position="1"/>
        <end position="10"/>
    </location>
</feature>
<gene>
    <name evidence="2" type="ORF">ACFQMG_22730</name>
</gene>
<accession>A0ABW2G1T5</accession>
<name>A0ABW2G1T5_9ACTN</name>
<dbReference type="Proteomes" id="UP001596435">
    <property type="component" value="Unassembled WGS sequence"/>
</dbReference>
<proteinExistence type="predicted"/>
<sequence>MNTCHPPTPGGSPATAFPQQTQSWASSAAAQASDVLSGLRTVDVPVAALQAALLIMTELVARPHETLEMRDAAREICGLFAGLTD</sequence>
<organism evidence="2 3">
    <name type="scientific">Kitasatospora paranensis</name>
    <dbReference type="NCBI Taxonomy" id="258053"/>
    <lineage>
        <taxon>Bacteria</taxon>
        <taxon>Bacillati</taxon>
        <taxon>Actinomycetota</taxon>
        <taxon>Actinomycetes</taxon>
        <taxon>Kitasatosporales</taxon>
        <taxon>Streptomycetaceae</taxon>
        <taxon>Kitasatospora</taxon>
    </lineage>
</organism>